<dbReference type="EMBL" id="ACIS01000006">
    <property type="protein sequence ID" value="EEG08235.1"/>
    <property type="molecule type" value="Genomic_DNA"/>
</dbReference>
<protein>
    <submittedName>
        <fullName evidence="1">Uncharacterized protein</fullName>
    </submittedName>
</protein>
<accession>B9Z503</accession>
<dbReference type="Proteomes" id="UP000003165">
    <property type="component" value="Unassembled WGS sequence"/>
</dbReference>
<reference evidence="1 2" key="1">
    <citation type="submission" date="2009-02" db="EMBL/GenBank/DDBJ databases">
        <title>Sequencing of the draft genome and assembly of Lutiella nitroferrum 2002.</title>
        <authorList>
            <consortium name="US DOE Joint Genome Institute (JGI-PGF)"/>
            <person name="Lucas S."/>
            <person name="Copeland A."/>
            <person name="Lapidus A."/>
            <person name="Glavina del Rio T."/>
            <person name="Tice H."/>
            <person name="Bruce D."/>
            <person name="Goodwin L."/>
            <person name="Pitluck S."/>
            <person name="Larimer F."/>
            <person name="Land M.L."/>
            <person name="Hauser L."/>
            <person name="Coates J.D."/>
        </authorList>
    </citation>
    <scope>NUCLEOTIDE SEQUENCE [LARGE SCALE GENOMIC DNA]</scope>
    <source>
        <strain evidence="1 2">2002</strain>
    </source>
</reference>
<name>B9Z503_9NEIS</name>
<evidence type="ECO:0000313" key="1">
    <source>
        <dbReference type="EMBL" id="EEG08235.1"/>
    </source>
</evidence>
<proteinExistence type="predicted"/>
<gene>
    <name evidence="1" type="ORF">FuraDRAFT_2438</name>
</gene>
<dbReference type="AlphaFoldDB" id="B9Z503"/>
<evidence type="ECO:0000313" key="2">
    <source>
        <dbReference type="Proteomes" id="UP000003165"/>
    </source>
</evidence>
<dbReference type="eggNOG" id="ENOG502ZEE6">
    <property type="taxonomic scope" value="Bacteria"/>
</dbReference>
<dbReference type="RefSeq" id="WP_008954458.1">
    <property type="nucleotide sequence ID" value="NZ_ACIS01000006.1"/>
</dbReference>
<comment type="caution">
    <text evidence="1">The sequence shown here is derived from an EMBL/GenBank/DDBJ whole genome shotgun (WGS) entry which is preliminary data.</text>
</comment>
<keyword evidence="2" id="KW-1185">Reference proteome</keyword>
<organism evidence="1 2">
    <name type="scientific">Pseudogulbenkiania ferrooxidans 2002</name>
    <dbReference type="NCBI Taxonomy" id="279714"/>
    <lineage>
        <taxon>Bacteria</taxon>
        <taxon>Pseudomonadati</taxon>
        <taxon>Pseudomonadota</taxon>
        <taxon>Betaproteobacteria</taxon>
        <taxon>Neisseriales</taxon>
        <taxon>Chromobacteriaceae</taxon>
        <taxon>Pseudogulbenkiania</taxon>
    </lineage>
</organism>
<sequence length="67" mass="7037" precursor="true">MQLDRLKRYLVAQAKEPSTWRGVVLVATALGVSLSPAQREAIVTVGLFVAGVIGAVMPDQKGGTDAE</sequence>